<dbReference type="PRINTS" id="PR00419">
    <property type="entry name" value="ADXRDTASE"/>
</dbReference>
<dbReference type="NCBIfam" id="NF005560">
    <property type="entry name" value="PRK07233.1"/>
    <property type="match status" value="1"/>
</dbReference>
<dbReference type="InterPro" id="IPR050464">
    <property type="entry name" value="Zeta_carotene_desat/Oxidored"/>
</dbReference>
<dbReference type="Proteomes" id="UP000230790">
    <property type="component" value="Unassembled WGS sequence"/>
</dbReference>
<organism evidence="2 3">
    <name type="scientific">Candidatus Thermofonsia Clade 3 bacterium</name>
    <dbReference type="NCBI Taxonomy" id="2364212"/>
    <lineage>
        <taxon>Bacteria</taxon>
        <taxon>Bacillati</taxon>
        <taxon>Chloroflexota</taxon>
        <taxon>Candidatus Thermofontia</taxon>
        <taxon>Candidatus Thermofonsia Clade 3</taxon>
    </lineage>
</organism>
<dbReference type="GO" id="GO:0016491">
    <property type="term" value="F:oxidoreductase activity"/>
    <property type="evidence" value="ECO:0007669"/>
    <property type="project" value="InterPro"/>
</dbReference>
<dbReference type="InterPro" id="IPR036188">
    <property type="entry name" value="FAD/NAD-bd_sf"/>
</dbReference>
<dbReference type="SUPFAM" id="SSF51905">
    <property type="entry name" value="FAD/NAD(P)-binding domain"/>
    <property type="match status" value="1"/>
</dbReference>
<evidence type="ECO:0000313" key="2">
    <source>
        <dbReference type="EMBL" id="PJF47595.1"/>
    </source>
</evidence>
<gene>
    <name evidence="2" type="ORF">CUN48_07895</name>
</gene>
<accession>A0A2M8QCQ0</accession>
<dbReference type="AlphaFoldDB" id="A0A2M8QCQ0"/>
<reference evidence="2 3" key="1">
    <citation type="submission" date="2017-11" db="EMBL/GenBank/DDBJ databases">
        <title>Evolution of Phototrophy in the Chloroflexi Phylum Driven by Horizontal Gene Transfer.</title>
        <authorList>
            <person name="Ward L.M."/>
            <person name="Hemp J."/>
            <person name="Shih P.M."/>
            <person name="Mcglynn S.E."/>
            <person name="Fischer W."/>
        </authorList>
    </citation>
    <scope>NUCLEOTIDE SEQUENCE [LARGE SCALE GENOMIC DNA]</scope>
    <source>
        <strain evidence="2">JP3_7</strain>
    </source>
</reference>
<comment type="caution">
    <text evidence="2">The sequence shown here is derived from an EMBL/GenBank/DDBJ whole genome shotgun (WGS) entry which is preliminary data.</text>
</comment>
<dbReference type="PANTHER" id="PTHR42923">
    <property type="entry name" value="PROTOPORPHYRINOGEN OXIDASE"/>
    <property type="match status" value="1"/>
</dbReference>
<evidence type="ECO:0000313" key="3">
    <source>
        <dbReference type="Proteomes" id="UP000230790"/>
    </source>
</evidence>
<feature type="domain" description="Amine oxidase" evidence="1">
    <location>
        <begin position="11"/>
        <end position="429"/>
    </location>
</feature>
<dbReference type="Pfam" id="PF01593">
    <property type="entry name" value="Amino_oxidase"/>
    <property type="match status" value="1"/>
</dbReference>
<name>A0A2M8QCQ0_9CHLR</name>
<dbReference type="InterPro" id="IPR002937">
    <property type="entry name" value="Amino_oxidase"/>
</dbReference>
<dbReference type="EMBL" id="PGTN01000042">
    <property type="protein sequence ID" value="PJF47595.1"/>
    <property type="molecule type" value="Genomic_DNA"/>
</dbReference>
<evidence type="ECO:0000259" key="1">
    <source>
        <dbReference type="Pfam" id="PF01593"/>
    </source>
</evidence>
<dbReference type="PANTHER" id="PTHR42923:SF46">
    <property type="entry name" value="AMINE OXIDASE"/>
    <property type="match status" value="1"/>
</dbReference>
<dbReference type="Gene3D" id="3.50.50.60">
    <property type="entry name" value="FAD/NAD(P)-binding domain"/>
    <property type="match status" value="1"/>
</dbReference>
<sequence>MNIAIIGAGATGLAAAYDLLRAGHRVTLFEAGDRPGGLAAGFKMPRWDWSLEKFYHHWFESDRDVLKLADEIGVRDRVIFKRPITVSYWNGRFYPLDSPTAALKFPGLSLPAKIPFGLATIYLKYLTTNWRALERYTAHAWASRWMGRQAYEVIWQPLLEGKFGDRYQQVNMAWLWARIKARSPRLGTFIGGFQAFFDALAARIQALGGVIHYSTRVEELHLEGAPSRRWQVQAHAQGSTFDVVLSTTAPRAMAKLAPQLPPDYLGALNALQSLGAVIVIFALDRQLARQGYYWHNLPKSAGFPYLAMCEHTNFVATEHFGGQHLIYCGDYLPPAHPYFSMTEDELRSVFLPSLARFNPHFDPSWVQDAWVFRETYAQPVPFINHSQHIPPVKTPLPGLFFASMSQVYPWDRGTNYAIRLGRQTAAAILTSASDG</sequence>
<proteinExistence type="predicted"/>
<protein>
    <submittedName>
        <fullName evidence="2">Oxidoreductase</fullName>
    </submittedName>
</protein>